<evidence type="ECO:0000313" key="1">
    <source>
        <dbReference type="EMBL" id="CAK9274050.1"/>
    </source>
</evidence>
<proteinExistence type="predicted"/>
<organism evidence="1 2">
    <name type="scientific">Sphagnum jensenii</name>
    <dbReference type="NCBI Taxonomy" id="128206"/>
    <lineage>
        <taxon>Eukaryota</taxon>
        <taxon>Viridiplantae</taxon>
        <taxon>Streptophyta</taxon>
        <taxon>Embryophyta</taxon>
        <taxon>Bryophyta</taxon>
        <taxon>Sphagnophytina</taxon>
        <taxon>Sphagnopsida</taxon>
        <taxon>Sphagnales</taxon>
        <taxon>Sphagnaceae</taxon>
        <taxon>Sphagnum</taxon>
    </lineage>
</organism>
<dbReference type="EMBL" id="OZ020100">
    <property type="protein sequence ID" value="CAK9274050.1"/>
    <property type="molecule type" value="Genomic_DNA"/>
</dbReference>
<dbReference type="Proteomes" id="UP001497444">
    <property type="component" value="Chromosome 5"/>
</dbReference>
<keyword evidence="2" id="KW-1185">Reference proteome</keyword>
<name>A0ABP0X6Q2_9BRYO</name>
<gene>
    <name evidence="1" type="ORF">CSSPJE1EN1_LOCUS19528</name>
</gene>
<accession>A0ABP0X6Q2</accession>
<reference evidence="1" key="1">
    <citation type="submission" date="2024-02" db="EMBL/GenBank/DDBJ databases">
        <authorList>
            <consortium name="ELIXIR-Norway"/>
            <consortium name="Elixir Norway"/>
        </authorList>
    </citation>
    <scope>NUCLEOTIDE SEQUENCE</scope>
</reference>
<protein>
    <submittedName>
        <fullName evidence="1">Uncharacterized protein</fullName>
    </submittedName>
</protein>
<sequence length="76" mass="8550">MDLIVDLIEFVILADIVDTIICDIFFHNDEQLLNDSDNDDDTTMIDAIAKRNIFDIIDDESVWAILLAGDSSTHHG</sequence>
<evidence type="ECO:0000313" key="2">
    <source>
        <dbReference type="Proteomes" id="UP001497444"/>
    </source>
</evidence>